<name>A0A478FPM1_9MOLU</name>
<dbReference type="Proteomes" id="UP000324831">
    <property type="component" value="Unassembled WGS sequence"/>
</dbReference>
<dbReference type="EMBL" id="BIMN01000001">
    <property type="protein sequence ID" value="GCE63351.1"/>
    <property type="molecule type" value="Genomic_DNA"/>
</dbReference>
<dbReference type="AlphaFoldDB" id="A0A478FPM1"/>
<proteinExistence type="predicted"/>
<protein>
    <submittedName>
        <fullName evidence="1">Uncharacterized protein</fullName>
    </submittedName>
</protein>
<gene>
    <name evidence="1" type="ORF">MHSWG343_03400</name>
</gene>
<accession>A0A478FPM1</accession>
<reference evidence="1 2" key="1">
    <citation type="submission" date="2019-01" db="EMBL/GenBank/DDBJ databases">
        <title>Draft genome sequences of Candidatus Mycoplasma haemohominis SWG34-3 identified from a patient with pyrexia, anemia and liver dysfunction.</title>
        <authorList>
            <person name="Sekizuka T."/>
            <person name="Hattori N."/>
            <person name="Katano H."/>
            <person name="Takuma T."/>
            <person name="Ito T."/>
            <person name="Arai N."/>
            <person name="Yanai R."/>
            <person name="Ishii S."/>
            <person name="Miura Y."/>
            <person name="Tokunaga T."/>
            <person name="Watanabe H."/>
            <person name="Nomura N."/>
            <person name="Eguchi J."/>
            <person name="Arai T."/>
            <person name="Hasegawa H."/>
            <person name="Nakamaki T."/>
            <person name="Wakita T."/>
            <person name="Niki Y."/>
            <person name="Kuroda M."/>
        </authorList>
    </citation>
    <scope>NUCLEOTIDE SEQUENCE [LARGE SCALE GENOMIC DNA]</scope>
    <source>
        <strain evidence="1">SWG34-3</strain>
    </source>
</reference>
<evidence type="ECO:0000313" key="1">
    <source>
        <dbReference type="EMBL" id="GCE63351.1"/>
    </source>
</evidence>
<organism evidence="1 2">
    <name type="scientific">Candidatus Mycoplasma haematohominis</name>
    <dbReference type="NCBI Taxonomy" id="1494318"/>
    <lineage>
        <taxon>Bacteria</taxon>
        <taxon>Bacillati</taxon>
        <taxon>Mycoplasmatota</taxon>
        <taxon>Mollicutes</taxon>
        <taxon>Mycoplasmataceae</taxon>
        <taxon>Mycoplasma</taxon>
    </lineage>
</organism>
<sequence>MIDVGNKAYLFLSGAAFILLSGQMVKINKYEHNSLLNMSNNYAKLLVKEDSFKKAKFKVNDLFEYYSNGQYLSRLVVHINKQVDHYEVIFSRSLDNVALVPISYKVGTTNIWSEIFT</sequence>
<evidence type="ECO:0000313" key="2">
    <source>
        <dbReference type="Proteomes" id="UP000324831"/>
    </source>
</evidence>
<comment type="caution">
    <text evidence="1">The sequence shown here is derived from an EMBL/GenBank/DDBJ whole genome shotgun (WGS) entry which is preliminary data.</text>
</comment>